<keyword evidence="6 8" id="KW-0675">Receptor</keyword>
<feature type="transmembrane region" description="Helical" evidence="8">
    <location>
        <begin position="204"/>
        <end position="225"/>
    </location>
</feature>
<feature type="transmembrane region" description="Helical" evidence="8">
    <location>
        <begin position="315"/>
        <end position="340"/>
    </location>
</feature>
<dbReference type="OrthoDB" id="6366728at2759"/>
<dbReference type="RefSeq" id="XP_026295504.1">
    <property type="nucleotide sequence ID" value="XM_026439719.1"/>
</dbReference>
<proteinExistence type="inferred from homology"/>
<evidence type="ECO:0000256" key="7">
    <source>
        <dbReference type="ARBA" id="ARBA00023224"/>
    </source>
</evidence>
<dbReference type="EnsemblMetazoa" id="XM_026439719">
    <property type="protein sequence ID" value="XP_026295504"/>
    <property type="gene ID" value="LOC100577743"/>
</dbReference>
<keyword evidence="10" id="KW-1185">Reference proteome</keyword>
<reference evidence="11" key="2">
    <citation type="submission" date="2025-04" db="UniProtKB">
        <authorList>
            <consortium name="RefSeq"/>
        </authorList>
    </citation>
    <scope>IDENTIFICATION</scope>
    <source>
        <strain evidence="11">DH4</strain>
        <tissue evidence="11">Whole body</tissue>
    </source>
</reference>
<accession>A0A7M7L2C9</accession>
<evidence type="ECO:0000256" key="5">
    <source>
        <dbReference type="ARBA" id="ARBA00023136"/>
    </source>
</evidence>
<dbReference type="AlphaFoldDB" id="A0A7M7L2C9"/>
<evidence type="ECO:0000256" key="1">
    <source>
        <dbReference type="ARBA" id="ARBA00004651"/>
    </source>
</evidence>
<evidence type="ECO:0000256" key="2">
    <source>
        <dbReference type="ARBA" id="ARBA00022475"/>
    </source>
</evidence>
<dbReference type="GO" id="GO:0030424">
    <property type="term" value="C:axon"/>
    <property type="evidence" value="ECO:0007669"/>
    <property type="project" value="TreeGrafter"/>
</dbReference>
<feature type="transmembrane region" description="Helical" evidence="8">
    <location>
        <begin position="54"/>
        <end position="74"/>
    </location>
</feature>
<feature type="transmembrane region" description="Helical" evidence="8">
    <location>
        <begin position="279"/>
        <end position="303"/>
    </location>
</feature>
<evidence type="ECO:0000256" key="3">
    <source>
        <dbReference type="ARBA" id="ARBA00022692"/>
    </source>
</evidence>
<dbReference type="Pfam" id="PF08395">
    <property type="entry name" value="7tm_7"/>
    <property type="match status" value="1"/>
</dbReference>
<keyword evidence="7 8" id="KW-0807">Transducer</keyword>
<dbReference type="KEGG" id="ame:100577743"/>
<sequence length="417" mass="48277">MMKSIRKELARYPAKRVLPLTKPRLKPFDVETTFAEVTLARKEHTRKYHGPDSLLYSAIYPVVCVMKVFGLAPYDFTGDEITPSNACLIFSFVFIGIYCHIIYIVYKRFLNVRRDKAILSVVETTKVTVNYLVAMHDLIFTIFTRKTFSRIWNAQQDFDERLSQLGYPRKETKIKIAAWILLASQIVIWTAVNQSGMFAFEETWTFNVSYMCTYIGTATAVYKFFGMASFLGLRFHQLNQIAKENLPPRVGYKSSNVSRQTIQDLHNDLMLSSETLGSLYSWSLLFWLGNLSIHSVSNLYFIIDWVILTPWTNIAWPLIINMWCWLIGFITQLLALHIACDYTINEANFMGAILIEWDARTIQKFPYKDSFRTSLYLLNRRLRFSAGGLFDIKLSLLCSIAHVMSTYLIILLQFPSS</sequence>
<dbReference type="GeneID" id="100577743"/>
<dbReference type="PANTHER" id="PTHR21143:SF104">
    <property type="entry name" value="GUSTATORY RECEPTOR 8A-RELATED"/>
    <property type="match status" value="1"/>
</dbReference>
<dbReference type="GO" id="GO:0007165">
    <property type="term" value="P:signal transduction"/>
    <property type="evidence" value="ECO:0007669"/>
    <property type="project" value="UniProtKB-KW"/>
</dbReference>
<feature type="transmembrane region" description="Helical" evidence="8">
    <location>
        <begin position="390"/>
        <end position="414"/>
    </location>
</feature>
<feature type="transmembrane region" description="Helical" evidence="8">
    <location>
        <begin position="86"/>
        <end position="106"/>
    </location>
</feature>
<comment type="function">
    <text evidence="8">Gustatory receptor which mediates acceptance or avoidance behavior, depending on its substrates.</text>
</comment>
<dbReference type="Proteomes" id="UP000005203">
    <property type="component" value="Linkage group LG3"/>
</dbReference>
<dbReference type="GO" id="GO:0005886">
    <property type="term" value="C:plasma membrane"/>
    <property type="evidence" value="ECO:0007669"/>
    <property type="project" value="UniProtKB-SubCell"/>
</dbReference>
<comment type="similarity">
    <text evidence="8">Belongs to the insect chemoreceptor superfamily. Gustatory receptor (GR) family.</text>
</comment>
<keyword evidence="4 8" id="KW-1133">Transmembrane helix</keyword>
<keyword evidence="2 8" id="KW-1003">Cell membrane</keyword>
<dbReference type="GO" id="GO:0007635">
    <property type="term" value="P:chemosensory behavior"/>
    <property type="evidence" value="ECO:0007669"/>
    <property type="project" value="TreeGrafter"/>
</dbReference>
<dbReference type="GO" id="GO:0050909">
    <property type="term" value="P:sensory perception of taste"/>
    <property type="evidence" value="ECO:0007669"/>
    <property type="project" value="InterPro"/>
</dbReference>
<dbReference type="InterPro" id="IPR013604">
    <property type="entry name" value="7TM_chemorcpt"/>
</dbReference>
<organism evidence="9">
    <name type="scientific">Apis mellifera</name>
    <name type="common">Honeybee</name>
    <dbReference type="NCBI Taxonomy" id="7460"/>
    <lineage>
        <taxon>Eukaryota</taxon>
        <taxon>Metazoa</taxon>
        <taxon>Ecdysozoa</taxon>
        <taxon>Arthropoda</taxon>
        <taxon>Hexapoda</taxon>
        <taxon>Insecta</taxon>
        <taxon>Pterygota</taxon>
        <taxon>Neoptera</taxon>
        <taxon>Endopterygota</taxon>
        <taxon>Hymenoptera</taxon>
        <taxon>Apocrita</taxon>
        <taxon>Aculeata</taxon>
        <taxon>Apoidea</taxon>
        <taxon>Anthophila</taxon>
        <taxon>Apidae</taxon>
        <taxon>Apis</taxon>
    </lineage>
</organism>
<protein>
    <recommendedName>
        <fullName evidence="8">Gustatory receptor</fullName>
    </recommendedName>
</protein>
<dbReference type="GO" id="GO:0030425">
    <property type="term" value="C:dendrite"/>
    <property type="evidence" value="ECO:0007669"/>
    <property type="project" value="TreeGrafter"/>
</dbReference>
<accession>A0A8B8GX48</accession>
<dbReference type="PANTHER" id="PTHR21143">
    <property type="entry name" value="INVERTEBRATE GUSTATORY RECEPTOR"/>
    <property type="match status" value="1"/>
</dbReference>
<gene>
    <name evidence="11" type="primary">LOC100577743</name>
</gene>
<dbReference type="GO" id="GO:0043025">
    <property type="term" value="C:neuronal cell body"/>
    <property type="evidence" value="ECO:0007669"/>
    <property type="project" value="TreeGrafter"/>
</dbReference>
<feature type="transmembrane region" description="Helical" evidence="8">
    <location>
        <begin position="176"/>
        <end position="192"/>
    </location>
</feature>
<dbReference type="GO" id="GO:0008049">
    <property type="term" value="P:male courtship behavior"/>
    <property type="evidence" value="ECO:0007669"/>
    <property type="project" value="TreeGrafter"/>
</dbReference>
<reference evidence="9" key="1">
    <citation type="submission" date="2021-01" db="UniProtKB">
        <authorList>
            <consortium name="EnsemblMetazoa"/>
        </authorList>
    </citation>
    <scope>IDENTIFICATION</scope>
    <source>
        <strain evidence="9">DH4</strain>
    </source>
</reference>
<keyword evidence="5 8" id="KW-0472">Membrane</keyword>
<evidence type="ECO:0000256" key="4">
    <source>
        <dbReference type="ARBA" id="ARBA00022989"/>
    </source>
</evidence>
<keyword evidence="3 8" id="KW-0812">Transmembrane</keyword>
<evidence type="ECO:0000256" key="8">
    <source>
        <dbReference type="RuleBase" id="RU363108"/>
    </source>
</evidence>
<evidence type="ECO:0000313" key="10">
    <source>
        <dbReference type="Proteomes" id="UP000005203"/>
    </source>
</evidence>
<evidence type="ECO:0000256" key="6">
    <source>
        <dbReference type="ARBA" id="ARBA00023170"/>
    </source>
</evidence>
<name>A0A7M7L2C9_APIME</name>
<evidence type="ECO:0000313" key="11">
    <source>
        <dbReference type="RefSeq" id="XP_026295504.1"/>
    </source>
</evidence>
<evidence type="ECO:0000313" key="9">
    <source>
        <dbReference type="EnsemblMetazoa" id="XP_026295504"/>
    </source>
</evidence>
<comment type="subcellular location">
    <subcellularLocation>
        <location evidence="1 8">Cell membrane</location>
        <topology evidence="1 8">Multi-pass membrane protein</topology>
    </subcellularLocation>
</comment>